<dbReference type="InterPro" id="IPR000566">
    <property type="entry name" value="Lipocln_cytosolic_FA-bd_dom"/>
</dbReference>
<dbReference type="Pfam" id="PF00097">
    <property type="entry name" value="zf-C3HC4"/>
    <property type="match status" value="1"/>
</dbReference>
<dbReference type="InterPro" id="IPR032070">
    <property type="entry name" value="TRAF_BIRC3-bd"/>
</dbReference>
<keyword evidence="6 7" id="KW-0862">Zinc</keyword>
<dbReference type="GO" id="GO:0097300">
    <property type="term" value="P:programmed necrotic cell death"/>
    <property type="evidence" value="ECO:0007669"/>
    <property type="project" value="Ensembl"/>
</dbReference>
<evidence type="ECO:0000256" key="3">
    <source>
        <dbReference type="ARBA" id="ARBA00022723"/>
    </source>
</evidence>
<organism evidence="12 13">
    <name type="scientific">Equus caballus</name>
    <name type="common">Horse</name>
    <dbReference type="NCBI Taxonomy" id="9796"/>
    <lineage>
        <taxon>Eukaryota</taxon>
        <taxon>Metazoa</taxon>
        <taxon>Chordata</taxon>
        <taxon>Craniata</taxon>
        <taxon>Vertebrata</taxon>
        <taxon>Euteleostomi</taxon>
        <taxon>Mammalia</taxon>
        <taxon>Eutheria</taxon>
        <taxon>Laurasiatheria</taxon>
        <taxon>Perissodactyla</taxon>
        <taxon>Equidae</taxon>
        <taxon>Equus</taxon>
    </lineage>
</organism>
<evidence type="ECO:0000259" key="10">
    <source>
        <dbReference type="PROSITE" id="PS50089"/>
    </source>
</evidence>
<keyword evidence="3 7" id="KW-0479">Metal-binding</keyword>
<dbReference type="GO" id="GO:0035591">
    <property type="term" value="F:signaling adaptor activity"/>
    <property type="evidence" value="ECO:0007669"/>
    <property type="project" value="Ensembl"/>
</dbReference>
<dbReference type="PROSITE" id="PS50145">
    <property type="entry name" value="ZF_TRAF"/>
    <property type="match status" value="2"/>
</dbReference>
<feature type="domain" description="TRAF-type" evidence="11">
    <location>
        <begin position="125"/>
        <end position="170"/>
    </location>
</feature>
<dbReference type="FunFam" id="3.30.40.10:FF:000189">
    <property type="entry name" value="TNF receptor-associated factor"/>
    <property type="match status" value="1"/>
</dbReference>
<dbReference type="GO" id="GO:0045121">
    <property type="term" value="C:membrane raft"/>
    <property type="evidence" value="ECO:0007669"/>
    <property type="project" value="Ensembl"/>
</dbReference>
<dbReference type="FunCoup" id="F6Y0C1">
    <property type="interactions" value="28"/>
</dbReference>
<keyword evidence="2" id="KW-0963">Cytoplasm</keyword>
<dbReference type="InterPro" id="IPR043245">
    <property type="entry name" value="C8G"/>
</dbReference>
<dbReference type="GO" id="GO:0045087">
    <property type="term" value="P:innate immune response"/>
    <property type="evidence" value="ECO:0007669"/>
    <property type="project" value="Ensembl"/>
</dbReference>
<dbReference type="GO" id="GO:0032743">
    <property type="term" value="P:positive regulation of interleukin-2 production"/>
    <property type="evidence" value="ECO:0007669"/>
    <property type="project" value="Ensembl"/>
</dbReference>
<dbReference type="GO" id="GO:0061630">
    <property type="term" value="F:ubiquitin protein ligase activity"/>
    <property type="evidence" value="ECO:0007669"/>
    <property type="project" value="Ensembl"/>
</dbReference>
<dbReference type="GO" id="GO:0071732">
    <property type="term" value="P:cellular response to nitric oxide"/>
    <property type="evidence" value="ECO:0007669"/>
    <property type="project" value="Ensembl"/>
</dbReference>
<dbReference type="GO" id="GO:0008270">
    <property type="term" value="F:zinc ion binding"/>
    <property type="evidence" value="ECO:0007669"/>
    <property type="project" value="UniProtKB-KW"/>
</dbReference>
<dbReference type="GO" id="GO:0042110">
    <property type="term" value="P:T cell activation"/>
    <property type="evidence" value="ECO:0007669"/>
    <property type="project" value="Ensembl"/>
</dbReference>
<keyword evidence="4" id="KW-0677">Repeat</keyword>
<dbReference type="Proteomes" id="UP000002281">
    <property type="component" value="Chromosome 25"/>
</dbReference>
<dbReference type="GO" id="GO:0043124">
    <property type="term" value="P:negative regulation of canonical NF-kappaB signal transduction"/>
    <property type="evidence" value="ECO:0007669"/>
    <property type="project" value="Ensembl"/>
</dbReference>
<dbReference type="InParanoid" id="F6Y0C1"/>
<dbReference type="GO" id="GO:1903265">
    <property type="term" value="P:positive regulation of tumor necrosis factor-mediated signaling pathway"/>
    <property type="evidence" value="ECO:0007669"/>
    <property type="project" value="Ensembl"/>
</dbReference>
<dbReference type="Gene3D" id="2.40.128.20">
    <property type="match status" value="1"/>
</dbReference>
<dbReference type="Gene3D" id="3.30.40.10">
    <property type="entry name" value="Zinc/RING finger domain, C3HC4 (zinc finger)"/>
    <property type="match status" value="2"/>
</dbReference>
<dbReference type="GO" id="GO:0002637">
    <property type="term" value="P:regulation of immunoglobulin production"/>
    <property type="evidence" value="ECO:0007669"/>
    <property type="project" value="Ensembl"/>
</dbReference>
<dbReference type="GO" id="GO:0038202">
    <property type="term" value="P:TORC1 signaling"/>
    <property type="evidence" value="ECO:0007669"/>
    <property type="project" value="Ensembl"/>
</dbReference>
<evidence type="ECO:0000256" key="8">
    <source>
        <dbReference type="SAM" id="Coils"/>
    </source>
</evidence>
<dbReference type="GO" id="GO:2001238">
    <property type="term" value="P:positive regulation of extrinsic apoptotic signaling pathway"/>
    <property type="evidence" value="ECO:0007669"/>
    <property type="project" value="Ensembl"/>
</dbReference>
<dbReference type="SUPFAM" id="SSF50814">
    <property type="entry name" value="Lipocalins"/>
    <property type="match status" value="1"/>
</dbReference>
<dbReference type="InterPro" id="IPR012674">
    <property type="entry name" value="Calycin"/>
</dbReference>
<dbReference type="Gene3D" id="1.20.5.170">
    <property type="match status" value="1"/>
</dbReference>
<dbReference type="GO" id="GO:0043254">
    <property type="term" value="P:regulation of protein-containing complex assembly"/>
    <property type="evidence" value="ECO:0007669"/>
    <property type="project" value="Ensembl"/>
</dbReference>
<dbReference type="GO" id="GO:0002726">
    <property type="term" value="P:positive regulation of T cell cytokine production"/>
    <property type="evidence" value="ECO:0007669"/>
    <property type="project" value="Ensembl"/>
</dbReference>
<evidence type="ECO:0000256" key="7">
    <source>
        <dbReference type="PROSITE-ProRule" id="PRU00207"/>
    </source>
</evidence>
<dbReference type="GO" id="GO:0046625">
    <property type="term" value="F:sphingolipid binding"/>
    <property type="evidence" value="ECO:0007669"/>
    <property type="project" value="Ensembl"/>
</dbReference>
<evidence type="ECO:0000313" key="13">
    <source>
        <dbReference type="Proteomes" id="UP000002281"/>
    </source>
</evidence>
<dbReference type="GO" id="GO:0002947">
    <property type="term" value="C:tumor necrosis factor receptor superfamily complex"/>
    <property type="evidence" value="ECO:0007669"/>
    <property type="project" value="Ensembl"/>
</dbReference>
<dbReference type="SUPFAM" id="SSF57850">
    <property type="entry name" value="RING/U-box"/>
    <property type="match status" value="1"/>
</dbReference>
<dbReference type="InterPro" id="IPR027133">
    <property type="entry name" value="TRAF2_RING-HC"/>
</dbReference>
<dbReference type="Pfam" id="PF16673">
    <property type="entry name" value="TRAF_BIRC3_bd"/>
    <property type="match status" value="1"/>
</dbReference>
<evidence type="ECO:0000313" key="12">
    <source>
        <dbReference type="Ensembl" id="ENSECAP00000019252.4"/>
    </source>
</evidence>
<dbReference type="GO" id="GO:0097400">
    <property type="term" value="P:interleukin-17-mediated signaling pathway"/>
    <property type="evidence" value="ECO:0007669"/>
    <property type="project" value="Ensembl"/>
</dbReference>
<dbReference type="PANTHER" id="PTHR47304:SF1">
    <property type="entry name" value="COMPLEMENT COMPONENT C8 GAMMA CHAIN"/>
    <property type="match status" value="1"/>
</dbReference>
<dbReference type="FunFam" id="3.30.40.10:FF:000291">
    <property type="entry name" value="TNF receptor-associated factor"/>
    <property type="match status" value="1"/>
</dbReference>
<dbReference type="GO" id="GO:0038061">
    <property type="term" value="P:non-canonical NF-kappaB signal transduction"/>
    <property type="evidence" value="ECO:0007669"/>
    <property type="project" value="Ensembl"/>
</dbReference>
<reference evidence="12 13" key="1">
    <citation type="journal article" date="2009" name="Science">
        <title>Genome sequence, comparative analysis, and population genetics of the domestic horse.</title>
        <authorList>
            <consortium name="Broad Institute Genome Sequencing Platform"/>
            <consortium name="Broad Institute Whole Genome Assembly Team"/>
            <person name="Wade C.M."/>
            <person name="Giulotto E."/>
            <person name="Sigurdsson S."/>
            <person name="Zoli M."/>
            <person name="Gnerre S."/>
            <person name="Imsland F."/>
            <person name="Lear T.L."/>
            <person name="Adelson D.L."/>
            <person name="Bailey E."/>
            <person name="Bellone R.R."/>
            <person name="Bloecker H."/>
            <person name="Distl O."/>
            <person name="Edgar R.C."/>
            <person name="Garber M."/>
            <person name="Leeb T."/>
            <person name="Mauceli E."/>
            <person name="MacLeod J.N."/>
            <person name="Penedo M.C.T."/>
            <person name="Raison J.M."/>
            <person name="Sharpe T."/>
            <person name="Vogel J."/>
            <person name="Andersson L."/>
            <person name="Antczak D.F."/>
            <person name="Biagi T."/>
            <person name="Binns M.M."/>
            <person name="Chowdhary B.P."/>
            <person name="Coleman S.J."/>
            <person name="Della Valle G."/>
            <person name="Fryc S."/>
            <person name="Guerin G."/>
            <person name="Hasegawa T."/>
            <person name="Hill E.W."/>
            <person name="Jurka J."/>
            <person name="Kiialainen A."/>
            <person name="Lindgren G."/>
            <person name="Liu J."/>
            <person name="Magnani E."/>
            <person name="Mickelson J.R."/>
            <person name="Murray J."/>
            <person name="Nergadze S.G."/>
            <person name="Onofrio R."/>
            <person name="Pedroni S."/>
            <person name="Piras M.F."/>
            <person name="Raudsepp T."/>
            <person name="Rocchi M."/>
            <person name="Roeed K.H."/>
            <person name="Ryder O.A."/>
            <person name="Searle S."/>
            <person name="Skow L."/>
            <person name="Swinburne J.E."/>
            <person name="Syvaenen A.C."/>
            <person name="Tozaki T."/>
            <person name="Valberg S.J."/>
            <person name="Vaudin M."/>
            <person name="White J.R."/>
            <person name="Zody M.C."/>
            <person name="Lander E.S."/>
            <person name="Lindblad-Toh K."/>
        </authorList>
    </citation>
    <scope>NUCLEOTIDE SEQUENCE [LARGE SCALE GENOMIC DNA]</scope>
    <source>
        <strain evidence="12 13">Thoroughbred</strain>
    </source>
</reference>
<dbReference type="GO" id="GO:0031996">
    <property type="term" value="F:thioesterase binding"/>
    <property type="evidence" value="ECO:0007669"/>
    <property type="project" value="Ensembl"/>
</dbReference>
<keyword evidence="8" id="KW-0175">Coiled coil</keyword>
<feature type="zinc finger region" description="TRAF-type" evidence="7">
    <location>
        <begin position="125"/>
        <end position="170"/>
    </location>
</feature>
<name>F6Y0C1_HORSE</name>
<dbReference type="PROSITE" id="PS50089">
    <property type="entry name" value="ZF_RING_2"/>
    <property type="match status" value="1"/>
</dbReference>
<dbReference type="GO" id="GO:1905669">
    <property type="term" value="P:TORC1 complex assembly"/>
    <property type="evidence" value="ECO:0007669"/>
    <property type="project" value="Ensembl"/>
</dbReference>
<dbReference type="GO" id="GO:0023035">
    <property type="term" value="P:CD40 signaling pathway"/>
    <property type="evidence" value="ECO:0007669"/>
    <property type="project" value="Ensembl"/>
</dbReference>
<dbReference type="GO" id="GO:0019901">
    <property type="term" value="F:protein kinase binding"/>
    <property type="evidence" value="ECO:0007669"/>
    <property type="project" value="Ensembl"/>
</dbReference>
<dbReference type="InterPro" id="IPR049441">
    <property type="entry name" value="TRAF2_Znf"/>
</dbReference>
<keyword evidence="5 7" id="KW-0863">Zinc-finger</keyword>
<keyword evidence="13" id="KW-1185">Reference proteome</keyword>
<dbReference type="GO" id="GO:0043123">
    <property type="term" value="P:positive regulation of canonical NF-kappaB signal transduction"/>
    <property type="evidence" value="ECO:0007669"/>
    <property type="project" value="Ensembl"/>
</dbReference>
<dbReference type="GO" id="GO:0005174">
    <property type="term" value="F:CD40 receptor binding"/>
    <property type="evidence" value="ECO:0007669"/>
    <property type="project" value="Ensembl"/>
</dbReference>
<dbReference type="GO" id="GO:0033209">
    <property type="term" value="P:tumor necrosis factor-mediated signaling pathway"/>
    <property type="evidence" value="ECO:0007669"/>
    <property type="project" value="Ensembl"/>
</dbReference>
<dbReference type="PROSITE" id="PS00518">
    <property type="entry name" value="ZF_RING_1"/>
    <property type="match status" value="1"/>
</dbReference>
<dbReference type="GO" id="GO:0023019">
    <property type="term" value="P:signal transduction involved in regulation of gene expression"/>
    <property type="evidence" value="ECO:0007669"/>
    <property type="project" value="Ensembl"/>
</dbReference>
<dbReference type="Pfam" id="PF00061">
    <property type="entry name" value="Lipocalin"/>
    <property type="match status" value="1"/>
</dbReference>
<evidence type="ECO:0000256" key="6">
    <source>
        <dbReference type="ARBA" id="ARBA00022833"/>
    </source>
</evidence>
<dbReference type="GO" id="GO:0051865">
    <property type="term" value="P:protein autoubiquitination"/>
    <property type="evidence" value="ECO:0007669"/>
    <property type="project" value="Ensembl"/>
</dbReference>
<evidence type="ECO:0000313" key="14">
    <source>
        <dbReference type="VGNC" id="VGNC:56867"/>
    </source>
</evidence>
<feature type="zinc finger region" description="TRAF-type" evidence="7">
    <location>
        <begin position="177"/>
        <end position="233"/>
    </location>
</feature>
<evidence type="ECO:0000256" key="4">
    <source>
        <dbReference type="ARBA" id="ARBA00022737"/>
    </source>
</evidence>
<dbReference type="Pfam" id="PF02176">
    <property type="entry name" value="zf-TRAF"/>
    <property type="match status" value="1"/>
</dbReference>
<evidence type="ECO:0000256" key="1">
    <source>
        <dbReference type="ARBA" id="ARBA00004496"/>
    </source>
</evidence>
<dbReference type="AlphaFoldDB" id="F6Y0C1"/>
<dbReference type="FunFam" id="1.20.5.170:FF:000035">
    <property type="entry name" value="TNF receptor-associated factor"/>
    <property type="match status" value="1"/>
</dbReference>
<feature type="domain" description="TRAF-type" evidence="11">
    <location>
        <begin position="177"/>
        <end position="233"/>
    </location>
</feature>
<dbReference type="PANTHER" id="PTHR47304">
    <property type="entry name" value="COMPLEMENT COMPONENT C8 GAMMA CHAIN"/>
    <property type="match status" value="1"/>
</dbReference>
<dbReference type="GO" id="GO:0042802">
    <property type="term" value="F:identical protein binding"/>
    <property type="evidence" value="ECO:0007669"/>
    <property type="project" value="Ensembl"/>
</dbReference>
<dbReference type="InterPro" id="IPR018957">
    <property type="entry name" value="Znf_C3HC4_RING-type"/>
</dbReference>
<dbReference type="InterPro" id="IPR013083">
    <property type="entry name" value="Znf_RING/FYVE/PHD"/>
</dbReference>
<dbReference type="GO" id="GO:0044877">
    <property type="term" value="F:protein-containing complex binding"/>
    <property type="evidence" value="ECO:0007669"/>
    <property type="project" value="Ensembl"/>
</dbReference>
<dbReference type="SUPFAM" id="SSF57953">
    <property type="entry name" value="Trimerization domain of TRAF"/>
    <property type="match status" value="1"/>
</dbReference>
<dbReference type="CDD" id="cd16639">
    <property type="entry name" value="RING-HC_TRAF2"/>
    <property type="match status" value="1"/>
</dbReference>
<dbReference type="GO" id="GO:0043120">
    <property type="term" value="F:tumor necrosis factor binding"/>
    <property type="evidence" value="ECO:0007669"/>
    <property type="project" value="Ensembl"/>
</dbReference>
<dbReference type="GO" id="GO:0160162">
    <property type="term" value="P:CD27 signaling pathway"/>
    <property type="evidence" value="ECO:0007669"/>
    <property type="project" value="Ensembl"/>
</dbReference>
<sequence length="664" mass="73085">MAAASVTPPGSLDLLQPGFSKTLLGTKLEDKYLCSACKNVLRRPFQAQCGHRYCSYCLTSILSSGPQNCAACVHEGIYEEGISILESSSAFPDNAARREVESLPAVCPSDGCTWKGTLKEYESCHEGHCPFMLTECPACKGLVRLGEKEHHLEHECPERSLSCRHCRAPCCWADMKAHHDVCPKFPLTCDGCGKKKISREKFQDHVRTCGKCRVPCRFHAVGCPEMVESEKQQEHEAKWLQEHLAMLLGVLLDTKHLLGDSSSFLGQSQVGNPGAEVSKAAELLQRCEALERKTATFENIVCVLNREVERVAMTAEACGRQHRLDQDRIEALSNKVQQLERSIGLKDLAMADLEQKVHEMEASTFDGVFIWKISDFTRKRQEAVAGRTPAIFSPGHGSRALPRSAGSRSDVQDEAEFMRSLAGAGDPGPGRRFEEGGGLTWTSWPGFLGSTGQWTLTWELAIPPSASPSPVMVTAAAMLPPRTVLLTLLLAAASLGQRAQRPPRPLSPISTIQPKANFDAQQEQGHRAEATALHLAPQGTAMIASTFQKLDGICWQVRQLYRDMGGPGRFQLQARGARGAIDVVVGETDYRSFAILYLERARRLSVKLYSTSTSRSLPVSDTALSVFEQRVQGANLTEDHILFFPKYGFCEAADQFHVLDEVSR</sequence>
<dbReference type="GO" id="GO:0019903">
    <property type="term" value="F:protein phosphatase binding"/>
    <property type="evidence" value="ECO:0007669"/>
    <property type="project" value="Ensembl"/>
</dbReference>
<dbReference type="HOGENOM" id="CLU_094061_0_0_1"/>
<dbReference type="Gene3D" id="2.60.210.10">
    <property type="entry name" value="Apoptosis, Tumor Necrosis Factor Receptor Associated Protein 2, Chain A"/>
    <property type="match status" value="1"/>
</dbReference>
<dbReference type="GO" id="GO:0038203">
    <property type="term" value="P:TORC2 signaling"/>
    <property type="evidence" value="ECO:0007669"/>
    <property type="project" value="Ensembl"/>
</dbReference>
<dbReference type="GO" id="GO:0097057">
    <property type="term" value="C:TRAF2-GSTP1 complex"/>
    <property type="evidence" value="ECO:0007669"/>
    <property type="project" value="Ensembl"/>
</dbReference>
<gene>
    <name evidence="14" type="primary">C8G</name>
    <name evidence="12" type="synonym">TRAF2</name>
</gene>
<dbReference type="GO" id="GO:0070534">
    <property type="term" value="P:protein K63-linked ubiquitination"/>
    <property type="evidence" value="ECO:0007669"/>
    <property type="project" value="Ensembl"/>
</dbReference>
<dbReference type="InterPro" id="IPR017907">
    <property type="entry name" value="Znf_RING_CS"/>
</dbReference>
<dbReference type="Bgee" id="ENSECAG00000021738">
    <property type="expression patterns" value="Expressed in liver and 22 other cell types or tissues"/>
</dbReference>
<dbReference type="GO" id="GO:0005829">
    <property type="term" value="C:cytosol"/>
    <property type="evidence" value="ECO:0007669"/>
    <property type="project" value="Ensembl"/>
</dbReference>
<comment type="subcellular location">
    <subcellularLocation>
        <location evidence="1">Cytoplasm</location>
    </subcellularLocation>
</comment>
<dbReference type="GO" id="GO:1905670">
    <property type="term" value="P:TORC2 complex disassembly"/>
    <property type="evidence" value="ECO:0007669"/>
    <property type="project" value="Ensembl"/>
</dbReference>
<evidence type="ECO:0000256" key="9">
    <source>
        <dbReference type="SAM" id="MobiDB-lite"/>
    </source>
</evidence>
<reference evidence="12" key="3">
    <citation type="submission" date="2025-09" db="UniProtKB">
        <authorList>
            <consortium name="Ensembl"/>
        </authorList>
    </citation>
    <scope>IDENTIFICATION</scope>
    <source>
        <strain evidence="12">Thoroughbred</strain>
    </source>
</reference>
<dbReference type="GO" id="GO:0012506">
    <property type="term" value="C:vesicle membrane"/>
    <property type="evidence" value="ECO:0007669"/>
    <property type="project" value="Ensembl"/>
</dbReference>
<proteinExistence type="predicted"/>
<reference evidence="12" key="2">
    <citation type="submission" date="2025-08" db="UniProtKB">
        <authorList>
            <consortium name="Ensembl"/>
        </authorList>
    </citation>
    <scope>IDENTIFICATION</scope>
    <source>
        <strain evidence="12">Thoroughbred</strain>
    </source>
</reference>
<dbReference type="GO" id="GO:0030163">
    <property type="term" value="P:protein catabolic process"/>
    <property type="evidence" value="ECO:0007669"/>
    <property type="project" value="Ensembl"/>
</dbReference>
<dbReference type="GO" id="GO:0046328">
    <property type="term" value="P:regulation of JNK cascade"/>
    <property type="evidence" value="ECO:0007669"/>
    <property type="project" value="Ensembl"/>
</dbReference>
<evidence type="ECO:0000256" key="5">
    <source>
        <dbReference type="ARBA" id="ARBA00022771"/>
    </source>
</evidence>
<evidence type="ECO:0000256" key="2">
    <source>
        <dbReference type="ARBA" id="ARBA00022490"/>
    </source>
</evidence>
<dbReference type="Pfam" id="PF21341">
    <property type="entry name" value="TRAF2_zf"/>
    <property type="match status" value="1"/>
</dbReference>
<dbReference type="GO" id="GO:0000151">
    <property type="term" value="C:ubiquitin ligase complex"/>
    <property type="evidence" value="ECO:0007669"/>
    <property type="project" value="Ensembl"/>
</dbReference>
<dbReference type="GO" id="GO:0007249">
    <property type="term" value="P:canonical NF-kappaB signal transduction"/>
    <property type="evidence" value="ECO:0007669"/>
    <property type="project" value="Ensembl"/>
</dbReference>
<evidence type="ECO:0000259" key="11">
    <source>
        <dbReference type="PROSITE" id="PS50145"/>
    </source>
</evidence>
<protein>
    <submittedName>
        <fullName evidence="12">TNF receptor associated factor 2</fullName>
    </submittedName>
</protein>
<dbReference type="InterPro" id="IPR001841">
    <property type="entry name" value="Znf_RING"/>
</dbReference>
<dbReference type="GO" id="GO:0031625">
    <property type="term" value="F:ubiquitin protein ligase binding"/>
    <property type="evidence" value="ECO:0007669"/>
    <property type="project" value="Ensembl"/>
</dbReference>
<dbReference type="FunFam" id="3.30.40.10:FF:000263">
    <property type="entry name" value="TNF receptor-associated factor"/>
    <property type="match status" value="1"/>
</dbReference>
<dbReference type="SMART" id="SM00184">
    <property type="entry name" value="RING"/>
    <property type="match status" value="1"/>
</dbReference>
<dbReference type="GO" id="GO:1990604">
    <property type="term" value="C:IRE1-TRAF2-ASK1 complex"/>
    <property type="evidence" value="ECO:0007669"/>
    <property type="project" value="Ensembl"/>
</dbReference>
<dbReference type="GO" id="GO:0006956">
    <property type="term" value="P:complement activation"/>
    <property type="evidence" value="ECO:0007669"/>
    <property type="project" value="InterPro"/>
</dbReference>
<dbReference type="GO" id="GO:0005164">
    <property type="term" value="F:tumor necrosis factor receptor binding"/>
    <property type="evidence" value="ECO:0007669"/>
    <property type="project" value="Ensembl"/>
</dbReference>
<dbReference type="InterPro" id="IPR008974">
    <property type="entry name" value="TRAF-like"/>
</dbReference>
<feature type="domain" description="RING-type" evidence="10">
    <location>
        <begin position="34"/>
        <end position="72"/>
    </location>
</feature>
<dbReference type="GO" id="GO:0009898">
    <property type="term" value="C:cytoplasmic side of plasma membrane"/>
    <property type="evidence" value="ECO:0007669"/>
    <property type="project" value="Ensembl"/>
</dbReference>
<dbReference type="GO" id="GO:0048255">
    <property type="term" value="P:mRNA stabilization"/>
    <property type="evidence" value="ECO:0007669"/>
    <property type="project" value="Ensembl"/>
</dbReference>
<dbReference type="Ensembl" id="ENSECAT00000023258.4">
    <property type="protein sequence ID" value="ENSECAP00000019252.4"/>
    <property type="gene ID" value="ENSECAG00000013192.3"/>
</dbReference>
<dbReference type="PaxDb" id="9796-ENSECAP00000019252"/>
<dbReference type="InterPro" id="IPR001293">
    <property type="entry name" value="Znf_TRAF"/>
</dbReference>
<feature type="coiled-coil region" evidence="8">
    <location>
        <begin position="280"/>
        <end position="342"/>
    </location>
</feature>
<accession>F6Y0C1</accession>
<dbReference type="GO" id="GO:0035631">
    <property type="term" value="C:CD40 receptor complex"/>
    <property type="evidence" value="ECO:0007669"/>
    <property type="project" value="Ensembl"/>
</dbReference>
<dbReference type="GO" id="GO:0005579">
    <property type="term" value="C:membrane attack complex"/>
    <property type="evidence" value="ECO:0007669"/>
    <property type="project" value="InterPro"/>
</dbReference>
<dbReference type="GeneTree" id="ENSGT00940000156621"/>
<dbReference type="VGNC" id="VGNC:56867">
    <property type="gene designation" value="C8G"/>
</dbReference>
<feature type="region of interest" description="Disordered" evidence="9">
    <location>
        <begin position="387"/>
        <end position="410"/>
    </location>
</feature>
<dbReference type="STRING" id="9796.ENSECAP00000019252"/>